<dbReference type="RefSeq" id="WP_188531306.1">
    <property type="nucleotide sequence ID" value="NZ_BMGR01000007.1"/>
</dbReference>
<protein>
    <submittedName>
        <fullName evidence="2">Uncharacterized protein</fullName>
    </submittedName>
</protein>
<dbReference type="Proteomes" id="UP000644756">
    <property type="component" value="Unassembled WGS sequence"/>
</dbReference>
<dbReference type="EMBL" id="BMGR01000007">
    <property type="protein sequence ID" value="GGG06282.1"/>
    <property type="molecule type" value="Genomic_DNA"/>
</dbReference>
<name>A0A917CZX4_9BACL</name>
<feature type="region of interest" description="Disordered" evidence="1">
    <location>
        <begin position="1"/>
        <end position="34"/>
    </location>
</feature>
<gene>
    <name evidence="2" type="ORF">GCM10010916_24070</name>
</gene>
<organism evidence="2 3">
    <name type="scientific">Paenibacillus abyssi</name>
    <dbReference type="NCBI Taxonomy" id="1340531"/>
    <lineage>
        <taxon>Bacteria</taxon>
        <taxon>Bacillati</taxon>
        <taxon>Bacillota</taxon>
        <taxon>Bacilli</taxon>
        <taxon>Bacillales</taxon>
        <taxon>Paenibacillaceae</taxon>
        <taxon>Paenibacillus</taxon>
    </lineage>
</organism>
<evidence type="ECO:0000313" key="3">
    <source>
        <dbReference type="Proteomes" id="UP000644756"/>
    </source>
</evidence>
<dbReference type="AlphaFoldDB" id="A0A917CZX4"/>
<reference evidence="2" key="2">
    <citation type="submission" date="2020-09" db="EMBL/GenBank/DDBJ databases">
        <authorList>
            <person name="Sun Q."/>
            <person name="Zhou Y."/>
        </authorList>
    </citation>
    <scope>NUCLEOTIDE SEQUENCE</scope>
    <source>
        <strain evidence="2">CGMCC 1.12987</strain>
    </source>
</reference>
<proteinExistence type="predicted"/>
<accession>A0A917CZX4</accession>
<keyword evidence="3" id="KW-1185">Reference proteome</keyword>
<comment type="caution">
    <text evidence="2">The sequence shown here is derived from an EMBL/GenBank/DDBJ whole genome shotgun (WGS) entry which is preliminary data.</text>
</comment>
<reference evidence="2" key="1">
    <citation type="journal article" date="2014" name="Int. J. Syst. Evol. Microbiol.">
        <title>Complete genome sequence of Corynebacterium casei LMG S-19264T (=DSM 44701T), isolated from a smear-ripened cheese.</title>
        <authorList>
            <consortium name="US DOE Joint Genome Institute (JGI-PGF)"/>
            <person name="Walter F."/>
            <person name="Albersmeier A."/>
            <person name="Kalinowski J."/>
            <person name="Ruckert C."/>
        </authorList>
    </citation>
    <scope>NUCLEOTIDE SEQUENCE</scope>
    <source>
        <strain evidence="2">CGMCC 1.12987</strain>
    </source>
</reference>
<evidence type="ECO:0000256" key="1">
    <source>
        <dbReference type="SAM" id="MobiDB-lite"/>
    </source>
</evidence>
<evidence type="ECO:0000313" key="2">
    <source>
        <dbReference type="EMBL" id="GGG06282.1"/>
    </source>
</evidence>
<sequence length="55" mass="6017">MPSSRQHQQAHGIGQIEKQLNNQAEAAEEIQGDTTDILTAEASVAENKKSKNNKQ</sequence>